<dbReference type="Pfam" id="PF18962">
    <property type="entry name" value="Por_Secre_tail"/>
    <property type="match status" value="1"/>
</dbReference>
<comment type="caution">
    <text evidence="4">The sequence shown here is derived from an EMBL/GenBank/DDBJ whole genome shotgun (WGS) entry which is preliminary data.</text>
</comment>
<dbReference type="AlphaFoldDB" id="A0A501Q4S4"/>
<dbReference type="EMBL" id="VFJE01000055">
    <property type="protein sequence ID" value="TPD67334.1"/>
    <property type="molecule type" value="Genomic_DNA"/>
</dbReference>
<gene>
    <name evidence="4" type="ORF">FJA49_13765</name>
</gene>
<dbReference type="NCBIfam" id="TIGR04183">
    <property type="entry name" value="Por_Secre_tail"/>
    <property type="match status" value="1"/>
</dbReference>
<keyword evidence="5" id="KW-1185">Reference proteome</keyword>
<keyword evidence="1 2" id="KW-0732">Signal</keyword>
<evidence type="ECO:0000256" key="2">
    <source>
        <dbReference type="SAM" id="SignalP"/>
    </source>
</evidence>
<evidence type="ECO:0000313" key="5">
    <source>
        <dbReference type="Proteomes" id="UP000319175"/>
    </source>
</evidence>
<name>A0A501Q4S4_9FLAO</name>
<evidence type="ECO:0000256" key="1">
    <source>
        <dbReference type="ARBA" id="ARBA00022729"/>
    </source>
</evidence>
<reference evidence="4 5" key="1">
    <citation type="submission" date="2019-06" db="EMBL/GenBank/DDBJ databases">
        <title>Flavobacterium sp. MaA-Y11 from geoumgang.</title>
        <authorList>
            <person name="Jeong S."/>
        </authorList>
    </citation>
    <scope>NUCLEOTIDE SEQUENCE [LARGE SCALE GENOMIC DNA]</scope>
    <source>
        <strain evidence="4 5">MaA-Y11</strain>
    </source>
</reference>
<dbReference type="Proteomes" id="UP000319175">
    <property type="component" value="Unassembled WGS sequence"/>
</dbReference>
<dbReference type="RefSeq" id="WP_140001493.1">
    <property type="nucleotide sequence ID" value="NZ_VFJE01000055.1"/>
</dbReference>
<sequence length="264" mass="28089">MKKITLLLFMFFLGALASYAQHSCTNAVAITNGYTVSNVTTPGAGAGSPAAWVTQSIDCQGTGGISSTLGTNSTCWNQVFDSAGDDYLFSYTTGATAGESIFFEIRIRQSYMGIMAFTDCNGTSISGCLSGAYAAGITNPATLSVSATNLQANQTIYIGVGVWSLPDNLDFDVTNFTVTPPALGVDNLQQDEIKLFPNPVADMLNISGLKDVSNVAIYNMLGQEVIKQSKLEKEQVDVSDLAPGTYLVKINTDITTETYKIIKK</sequence>
<protein>
    <submittedName>
        <fullName evidence="4">T9SS type A sorting domain-containing protein</fullName>
    </submittedName>
</protein>
<organism evidence="4 5">
    <name type="scientific">Flavobacterium microcysteis</name>
    <dbReference type="NCBI Taxonomy" id="2596891"/>
    <lineage>
        <taxon>Bacteria</taxon>
        <taxon>Pseudomonadati</taxon>
        <taxon>Bacteroidota</taxon>
        <taxon>Flavobacteriia</taxon>
        <taxon>Flavobacteriales</taxon>
        <taxon>Flavobacteriaceae</taxon>
        <taxon>Flavobacterium</taxon>
    </lineage>
</organism>
<feature type="chain" id="PRO_5021500004" evidence="2">
    <location>
        <begin position="21"/>
        <end position="264"/>
    </location>
</feature>
<evidence type="ECO:0000259" key="3">
    <source>
        <dbReference type="Pfam" id="PF18962"/>
    </source>
</evidence>
<dbReference type="OrthoDB" id="1345084at2"/>
<evidence type="ECO:0000313" key="4">
    <source>
        <dbReference type="EMBL" id="TPD67334.1"/>
    </source>
</evidence>
<feature type="domain" description="Secretion system C-terminal sorting" evidence="3">
    <location>
        <begin position="195"/>
        <end position="262"/>
    </location>
</feature>
<accession>A0A501Q4S4</accession>
<dbReference type="InterPro" id="IPR026444">
    <property type="entry name" value="Secre_tail"/>
</dbReference>
<feature type="signal peptide" evidence="2">
    <location>
        <begin position="1"/>
        <end position="20"/>
    </location>
</feature>
<proteinExistence type="predicted"/>